<keyword evidence="4" id="KW-1185">Reference proteome</keyword>
<evidence type="ECO:0000313" key="3">
    <source>
        <dbReference type="EMBL" id="SJZ87899.1"/>
    </source>
</evidence>
<dbReference type="PANTHER" id="PTHR33744">
    <property type="entry name" value="CARBOHYDRATE DIACID REGULATOR"/>
    <property type="match status" value="1"/>
</dbReference>
<dbReference type="RefSeq" id="WP_078694286.1">
    <property type="nucleotide sequence ID" value="NZ_FUWX01000013.1"/>
</dbReference>
<dbReference type="PANTHER" id="PTHR33744:SF15">
    <property type="entry name" value="CARBOHYDRATE DIACID REGULATOR"/>
    <property type="match status" value="1"/>
</dbReference>
<gene>
    <name evidence="3" type="ORF">SAMN02745174_01825</name>
</gene>
<dbReference type="Gene3D" id="1.10.10.2840">
    <property type="entry name" value="PucR C-terminal helix-turn-helix domain"/>
    <property type="match status" value="1"/>
</dbReference>
<protein>
    <submittedName>
        <fullName evidence="3">Sugar diacid utilization regulator</fullName>
    </submittedName>
</protein>
<reference evidence="3 4" key="1">
    <citation type="submission" date="2017-02" db="EMBL/GenBank/DDBJ databases">
        <authorList>
            <person name="Peterson S.W."/>
        </authorList>
    </citation>
    <scope>NUCLEOTIDE SEQUENCE [LARGE SCALE GENOMIC DNA]</scope>
    <source>
        <strain evidence="3 4">ATCC 700028</strain>
    </source>
</reference>
<evidence type="ECO:0000313" key="4">
    <source>
        <dbReference type="Proteomes" id="UP000191153"/>
    </source>
</evidence>
<dbReference type="OrthoDB" id="143422at2"/>
<proteinExistence type="predicted"/>
<dbReference type="EMBL" id="FUWX01000013">
    <property type="protein sequence ID" value="SJZ87899.1"/>
    <property type="molecule type" value="Genomic_DNA"/>
</dbReference>
<dbReference type="InterPro" id="IPR025736">
    <property type="entry name" value="PucR_C-HTH_dom"/>
</dbReference>
<dbReference type="InterPro" id="IPR012914">
    <property type="entry name" value="PucR_dom"/>
</dbReference>
<feature type="domain" description="Purine catabolism PurC-like" evidence="1">
    <location>
        <begin position="7"/>
        <end position="123"/>
    </location>
</feature>
<evidence type="ECO:0000259" key="1">
    <source>
        <dbReference type="Pfam" id="PF07905"/>
    </source>
</evidence>
<dbReference type="InterPro" id="IPR042070">
    <property type="entry name" value="PucR_C-HTH_sf"/>
</dbReference>
<evidence type="ECO:0000259" key="2">
    <source>
        <dbReference type="Pfam" id="PF13556"/>
    </source>
</evidence>
<organism evidence="3 4">
    <name type="scientific">Cetobacterium ceti</name>
    <dbReference type="NCBI Taxonomy" id="180163"/>
    <lineage>
        <taxon>Bacteria</taxon>
        <taxon>Fusobacteriati</taxon>
        <taxon>Fusobacteriota</taxon>
        <taxon>Fusobacteriia</taxon>
        <taxon>Fusobacteriales</taxon>
        <taxon>Fusobacteriaceae</taxon>
        <taxon>Cetobacterium</taxon>
    </lineage>
</organism>
<name>A0A1T4P8W8_9FUSO</name>
<dbReference type="InterPro" id="IPR051448">
    <property type="entry name" value="CdaR-like_regulators"/>
</dbReference>
<accession>A0A1T4P8W8</accession>
<sequence>MFFRCVDLFNINSFQEAKLISGEKGLFKEISWPYIKSTDSIIPWVNGKELIFILYNNENIDLYKILKEAIEKDLSGIVILSSFTNIIFSSELIEFSNKNHFPIFQLPWDIKLLTLTQEIILKIQEYKEKNSESRKAFRELINSEQNTYKTIENFYNITTHDFNILGIFEDKTTENIEKFYNYHFDTILKTLYLRNIIKKEEILHFTYSNRIIFLIFIKNPKLGKEIKNIFEEAIKKILNKQKNLYLIFSEINEQKNSLKKIFEDTQNFLSLSKNKNINNQIIYCDNLSFYTFFLELNKNPNIKNILLKNIQPLLDYDAINNSNLFETLKIYFDSNNHLINASNKLYIHRNTLVYRLNIIRNLLNKDLNNSLENLELYNSIIFYDFNKDNKKS</sequence>
<dbReference type="AlphaFoldDB" id="A0A1T4P8W8"/>
<feature type="domain" description="PucR C-terminal helix-turn-helix" evidence="2">
    <location>
        <begin position="324"/>
        <end position="377"/>
    </location>
</feature>
<dbReference type="Proteomes" id="UP000191153">
    <property type="component" value="Unassembled WGS sequence"/>
</dbReference>
<dbReference type="Pfam" id="PF13556">
    <property type="entry name" value="HTH_30"/>
    <property type="match status" value="1"/>
</dbReference>
<dbReference type="Pfam" id="PF07905">
    <property type="entry name" value="PucR"/>
    <property type="match status" value="1"/>
</dbReference>